<reference evidence="2" key="2">
    <citation type="submission" date="2023-05" db="EMBL/GenBank/DDBJ databases">
        <authorList>
            <person name="Schelkunov M.I."/>
        </authorList>
    </citation>
    <scope>NUCLEOTIDE SEQUENCE</scope>
    <source>
        <strain evidence="2">Hsosn_3</strain>
        <tissue evidence="2">Leaf</tissue>
    </source>
</reference>
<gene>
    <name evidence="2" type="ORF">POM88_003328</name>
</gene>
<dbReference type="Proteomes" id="UP001237642">
    <property type="component" value="Unassembled WGS sequence"/>
</dbReference>
<reference evidence="2" key="1">
    <citation type="submission" date="2023-02" db="EMBL/GenBank/DDBJ databases">
        <title>Genome of toxic invasive species Heracleum sosnowskyi carries increased number of genes despite the absence of recent whole-genome duplications.</title>
        <authorList>
            <person name="Schelkunov M."/>
            <person name="Shtratnikova V."/>
            <person name="Makarenko M."/>
            <person name="Klepikova A."/>
            <person name="Omelchenko D."/>
            <person name="Novikova G."/>
            <person name="Obukhova E."/>
            <person name="Bogdanov V."/>
            <person name="Penin A."/>
            <person name="Logacheva M."/>
        </authorList>
    </citation>
    <scope>NUCLEOTIDE SEQUENCE</scope>
    <source>
        <strain evidence="2">Hsosn_3</strain>
        <tissue evidence="2">Leaf</tissue>
    </source>
</reference>
<dbReference type="Gene3D" id="3.10.280.10">
    <property type="entry name" value="Mitochondrial glycoprotein"/>
    <property type="match status" value="1"/>
</dbReference>
<feature type="region of interest" description="Disordered" evidence="1">
    <location>
        <begin position="96"/>
        <end position="116"/>
    </location>
</feature>
<evidence type="ECO:0000313" key="2">
    <source>
        <dbReference type="EMBL" id="KAK1403723.1"/>
    </source>
</evidence>
<dbReference type="InterPro" id="IPR003428">
    <property type="entry name" value="MAM33"/>
</dbReference>
<dbReference type="Pfam" id="PF02330">
    <property type="entry name" value="MAM33"/>
    <property type="match status" value="1"/>
</dbReference>
<dbReference type="AlphaFoldDB" id="A0AAD8JIF8"/>
<dbReference type="InterPro" id="IPR036561">
    <property type="entry name" value="MAM33_sf"/>
</dbReference>
<dbReference type="PANTHER" id="PTHR10826:SF41">
    <property type="entry name" value="MITOCHONDRIAL GLYCOPROTEIN FAMILY PROTEIN"/>
    <property type="match status" value="1"/>
</dbReference>
<dbReference type="GO" id="GO:0005759">
    <property type="term" value="C:mitochondrial matrix"/>
    <property type="evidence" value="ECO:0007669"/>
    <property type="project" value="InterPro"/>
</dbReference>
<keyword evidence="3" id="KW-1185">Reference proteome</keyword>
<sequence length="298" mass="34003">MAAATILLRRSSAYIKSGSQFYSRYLSTASKRSSLFVPTAISSVRQFCSSPVVNTTQTPSSEVKHVNNINQQPVNNDQLVREILSQLGSMKGEIESLRKANEERKEESPQEQEVEEEEVVVVKEKHPLLKEIESVISKAEFKTRDDMLAFGFEVECDKPGVSKVTLKKSYKKEIINIELFSPTYDDRYDEDPPYEMKLIVKVGFSRIFSSTVAEFHCTASDGELLIDKIKDPSDGPHSEGVMFRNLPESLQSEFYEYLQIRGVYDLTSNVLHTYMVDKIKRENMRTLGKFKKLVDQEA</sequence>
<feature type="compositionally biased region" description="Basic and acidic residues" evidence="1">
    <location>
        <begin position="96"/>
        <end position="108"/>
    </location>
</feature>
<proteinExistence type="predicted"/>
<evidence type="ECO:0008006" key="4">
    <source>
        <dbReference type="Google" id="ProtNLM"/>
    </source>
</evidence>
<dbReference type="SUPFAM" id="SSF54529">
    <property type="entry name" value="Mitochondrial glycoprotein MAM33-like"/>
    <property type="match status" value="1"/>
</dbReference>
<protein>
    <recommendedName>
        <fullName evidence="4">Mitochondrial glycoprotein</fullName>
    </recommendedName>
</protein>
<evidence type="ECO:0000256" key="1">
    <source>
        <dbReference type="SAM" id="MobiDB-lite"/>
    </source>
</evidence>
<organism evidence="2 3">
    <name type="scientific">Heracleum sosnowskyi</name>
    <dbReference type="NCBI Taxonomy" id="360622"/>
    <lineage>
        <taxon>Eukaryota</taxon>
        <taxon>Viridiplantae</taxon>
        <taxon>Streptophyta</taxon>
        <taxon>Embryophyta</taxon>
        <taxon>Tracheophyta</taxon>
        <taxon>Spermatophyta</taxon>
        <taxon>Magnoliopsida</taxon>
        <taxon>eudicotyledons</taxon>
        <taxon>Gunneridae</taxon>
        <taxon>Pentapetalae</taxon>
        <taxon>asterids</taxon>
        <taxon>campanulids</taxon>
        <taxon>Apiales</taxon>
        <taxon>Apiaceae</taxon>
        <taxon>Apioideae</taxon>
        <taxon>apioid superclade</taxon>
        <taxon>Tordylieae</taxon>
        <taxon>Tordyliinae</taxon>
        <taxon>Heracleum</taxon>
    </lineage>
</organism>
<name>A0AAD8JIF8_9APIA</name>
<accession>A0AAD8JIF8</accession>
<evidence type="ECO:0000313" key="3">
    <source>
        <dbReference type="Proteomes" id="UP001237642"/>
    </source>
</evidence>
<dbReference type="PANTHER" id="PTHR10826">
    <property type="entry name" value="COMPLEMENT COMPONENT 1"/>
    <property type="match status" value="1"/>
</dbReference>
<dbReference type="EMBL" id="JAUIZM010000001">
    <property type="protein sequence ID" value="KAK1403723.1"/>
    <property type="molecule type" value="Genomic_DNA"/>
</dbReference>
<comment type="caution">
    <text evidence="2">The sequence shown here is derived from an EMBL/GenBank/DDBJ whole genome shotgun (WGS) entry which is preliminary data.</text>
</comment>